<reference evidence="2" key="1">
    <citation type="submission" date="2021-06" db="EMBL/GenBank/DDBJ databases">
        <authorList>
            <consortium name="DOE Joint Genome Institute"/>
            <person name="Mondo S.J."/>
            <person name="Amses K.R."/>
            <person name="Simmons D.R."/>
            <person name="Longcore J.E."/>
            <person name="Seto K."/>
            <person name="Alves G.H."/>
            <person name="Bonds A.E."/>
            <person name="Quandt C.A."/>
            <person name="Davis W.J."/>
            <person name="Chang Y."/>
            <person name="Letcher P.M."/>
            <person name="Powell M.J."/>
            <person name="Kuo A."/>
            <person name="Labutti K."/>
            <person name="Pangilinan J."/>
            <person name="Andreopoulos W."/>
            <person name="Tritt A."/>
            <person name="Riley R."/>
            <person name="Hundley H."/>
            <person name="Johnson J."/>
            <person name="Lipzen A."/>
            <person name="Barry K."/>
            <person name="Berbee M.L."/>
            <person name="Buchler N.E."/>
            <person name="Grigoriev I.V."/>
            <person name="Spatafora J.W."/>
            <person name="Stajich J.E."/>
            <person name="James T.Y."/>
        </authorList>
    </citation>
    <scope>NUCLEOTIDE SEQUENCE</scope>
    <source>
        <strain evidence="2">AG</strain>
    </source>
</reference>
<evidence type="ECO:0000313" key="3">
    <source>
        <dbReference type="Proteomes" id="UP001206595"/>
    </source>
</evidence>
<dbReference type="Proteomes" id="UP001206595">
    <property type="component" value="Unassembled WGS sequence"/>
</dbReference>
<keyword evidence="1" id="KW-1133">Transmembrane helix</keyword>
<dbReference type="EMBL" id="MU620901">
    <property type="protein sequence ID" value="KAI8582379.1"/>
    <property type="molecule type" value="Genomic_DNA"/>
</dbReference>
<comment type="caution">
    <text evidence="2">The sequence shown here is derived from an EMBL/GenBank/DDBJ whole genome shotgun (WGS) entry which is preliminary data.</text>
</comment>
<dbReference type="RefSeq" id="XP_051447383.1">
    <property type="nucleotide sequence ID" value="XM_051586961.1"/>
</dbReference>
<evidence type="ECO:0000313" key="2">
    <source>
        <dbReference type="EMBL" id="KAI8582379.1"/>
    </source>
</evidence>
<feature type="transmembrane region" description="Helical" evidence="1">
    <location>
        <begin position="20"/>
        <end position="39"/>
    </location>
</feature>
<name>A0AAD5EFQ6_UMBRA</name>
<gene>
    <name evidence="2" type="ORF">K450DRAFT_228676</name>
</gene>
<sequence>MRMWVLGQFRVSAFHLWSGFQQIFFFMLLSVCCTGRVMLFRADVGPSDRNN</sequence>
<protein>
    <submittedName>
        <fullName evidence="2">Uncharacterized protein</fullName>
    </submittedName>
</protein>
<keyword evidence="1" id="KW-0812">Transmembrane</keyword>
<evidence type="ECO:0000256" key="1">
    <source>
        <dbReference type="SAM" id="Phobius"/>
    </source>
</evidence>
<proteinExistence type="predicted"/>
<dbReference type="AlphaFoldDB" id="A0AAD5EFQ6"/>
<dbReference type="GeneID" id="75912309"/>
<keyword evidence="1" id="KW-0472">Membrane</keyword>
<accession>A0AAD5EFQ6</accession>
<reference evidence="2" key="2">
    <citation type="journal article" date="2022" name="Proc. Natl. Acad. Sci. U.S.A.">
        <title>Diploid-dominant life cycles characterize the early evolution of Fungi.</title>
        <authorList>
            <person name="Amses K.R."/>
            <person name="Simmons D.R."/>
            <person name="Longcore J.E."/>
            <person name="Mondo S.J."/>
            <person name="Seto K."/>
            <person name="Jeronimo G.H."/>
            <person name="Bonds A.E."/>
            <person name="Quandt C.A."/>
            <person name="Davis W.J."/>
            <person name="Chang Y."/>
            <person name="Federici B.A."/>
            <person name="Kuo A."/>
            <person name="LaButti K."/>
            <person name="Pangilinan J."/>
            <person name="Andreopoulos W."/>
            <person name="Tritt A."/>
            <person name="Riley R."/>
            <person name="Hundley H."/>
            <person name="Johnson J."/>
            <person name="Lipzen A."/>
            <person name="Barry K."/>
            <person name="Lang B.F."/>
            <person name="Cuomo C.A."/>
            <person name="Buchler N.E."/>
            <person name="Grigoriev I.V."/>
            <person name="Spatafora J.W."/>
            <person name="Stajich J.E."/>
            <person name="James T.Y."/>
        </authorList>
    </citation>
    <scope>NUCLEOTIDE SEQUENCE</scope>
    <source>
        <strain evidence="2">AG</strain>
    </source>
</reference>
<organism evidence="2 3">
    <name type="scientific">Umbelopsis ramanniana AG</name>
    <dbReference type="NCBI Taxonomy" id="1314678"/>
    <lineage>
        <taxon>Eukaryota</taxon>
        <taxon>Fungi</taxon>
        <taxon>Fungi incertae sedis</taxon>
        <taxon>Mucoromycota</taxon>
        <taxon>Mucoromycotina</taxon>
        <taxon>Umbelopsidomycetes</taxon>
        <taxon>Umbelopsidales</taxon>
        <taxon>Umbelopsidaceae</taxon>
        <taxon>Umbelopsis</taxon>
    </lineage>
</organism>
<keyword evidence="3" id="KW-1185">Reference proteome</keyword>